<dbReference type="RefSeq" id="WP_016656732.1">
    <property type="nucleotide sequence ID" value="NZ_KE340353.1"/>
</dbReference>
<keyword evidence="1" id="KW-0812">Transmembrane</keyword>
<keyword evidence="1" id="KW-1133">Transmembrane helix</keyword>
<accession>S3MX06</accession>
<comment type="caution">
    <text evidence="2">The sequence shown here is derived from an EMBL/GenBank/DDBJ whole genome shotgun (WGS) entry which is preliminary data.</text>
</comment>
<dbReference type="PATRIC" id="fig|421052.3.peg.2272"/>
<dbReference type="STRING" id="632955.GCA_000829675_01613"/>
<feature type="transmembrane region" description="Helical" evidence="1">
    <location>
        <begin position="101"/>
        <end position="119"/>
    </location>
</feature>
<keyword evidence="3" id="KW-1185">Reference proteome</keyword>
<proteinExistence type="predicted"/>
<dbReference type="OrthoDB" id="6691683at2"/>
<name>S3MX06_9GAMM</name>
<evidence type="ECO:0000313" key="3">
    <source>
        <dbReference type="Proteomes" id="UP000014568"/>
    </source>
</evidence>
<reference evidence="2 3" key="1">
    <citation type="submission" date="2013-06" db="EMBL/GenBank/DDBJ databases">
        <title>The Genome Sequence of Acinetobacter rudis CIP 110305.</title>
        <authorList>
            <consortium name="The Broad Institute Genome Sequencing Platform"/>
            <consortium name="The Broad Institute Genome Sequencing Center for Infectious Disease"/>
            <person name="Cerqueira G."/>
            <person name="Feldgarden M."/>
            <person name="Courvalin P."/>
            <person name="Perichon B."/>
            <person name="Grillot-Courvalin C."/>
            <person name="Clermont D."/>
            <person name="Rocha E."/>
            <person name="Yoon E.-J."/>
            <person name="Nemec A."/>
            <person name="Young S.K."/>
            <person name="Zeng Q."/>
            <person name="Gargeya S."/>
            <person name="Fitzgerald M."/>
            <person name="Abouelleil A."/>
            <person name="Alvarado L."/>
            <person name="Berlin A.M."/>
            <person name="Chapman S.B."/>
            <person name="Dewar J."/>
            <person name="Goldberg J."/>
            <person name="Griggs A."/>
            <person name="Gujja S."/>
            <person name="Hansen M."/>
            <person name="Howarth C."/>
            <person name="Imamovic A."/>
            <person name="Larimer J."/>
            <person name="McCowan C."/>
            <person name="Murphy C."/>
            <person name="Pearson M."/>
            <person name="Priest M."/>
            <person name="Roberts A."/>
            <person name="Saif S."/>
            <person name="Shea T."/>
            <person name="Sykes S."/>
            <person name="Wortman J."/>
            <person name="Nusbaum C."/>
            <person name="Birren B."/>
        </authorList>
    </citation>
    <scope>NUCLEOTIDE SEQUENCE [LARGE SCALE GENOMIC DNA]</scope>
    <source>
        <strain evidence="2 3">CIP 110305</strain>
    </source>
</reference>
<gene>
    <name evidence="2" type="ORF">F945_02328</name>
</gene>
<sequence length="127" mass="14191">MKIKYFINHLVGSFIGLCALTGIVKIIFMYGVQPYEGSFITLGVLMMIVGLLLIGYANASGAAVNKTKQTFYLHITLVTFLLITDLTFGSTNLLSAFIRNFGYWAVLQFGVYIFMQINTQRTQLISN</sequence>
<organism evidence="2 3">
    <name type="scientific">Acinetobacter rudis CIP 110305</name>
    <dbReference type="NCBI Taxonomy" id="421052"/>
    <lineage>
        <taxon>Bacteria</taxon>
        <taxon>Pseudomonadati</taxon>
        <taxon>Pseudomonadota</taxon>
        <taxon>Gammaproteobacteria</taxon>
        <taxon>Moraxellales</taxon>
        <taxon>Moraxellaceae</taxon>
        <taxon>Acinetobacter</taxon>
    </lineage>
</organism>
<dbReference type="AlphaFoldDB" id="S3MX06"/>
<evidence type="ECO:0000313" key="2">
    <source>
        <dbReference type="EMBL" id="EPF71982.1"/>
    </source>
</evidence>
<feature type="transmembrane region" description="Helical" evidence="1">
    <location>
        <begin position="38"/>
        <end position="59"/>
    </location>
</feature>
<feature type="transmembrane region" description="Helical" evidence="1">
    <location>
        <begin position="12"/>
        <end position="32"/>
    </location>
</feature>
<dbReference type="EMBL" id="ATGI01000031">
    <property type="protein sequence ID" value="EPF71982.1"/>
    <property type="molecule type" value="Genomic_DNA"/>
</dbReference>
<dbReference type="HOGENOM" id="CLU_1987806_0_0_6"/>
<feature type="transmembrane region" description="Helical" evidence="1">
    <location>
        <begin position="71"/>
        <end position="89"/>
    </location>
</feature>
<evidence type="ECO:0000256" key="1">
    <source>
        <dbReference type="SAM" id="Phobius"/>
    </source>
</evidence>
<dbReference type="Proteomes" id="UP000014568">
    <property type="component" value="Unassembled WGS sequence"/>
</dbReference>
<protein>
    <submittedName>
        <fullName evidence="2">Uncharacterized protein</fullName>
    </submittedName>
</protein>
<keyword evidence="1" id="KW-0472">Membrane</keyword>